<evidence type="ECO:0000256" key="1">
    <source>
        <dbReference type="ARBA" id="ARBA00000085"/>
    </source>
</evidence>
<evidence type="ECO:0000313" key="13">
    <source>
        <dbReference type="EMBL" id="MQO93235.1"/>
    </source>
</evidence>
<feature type="region of interest" description="Disordered" evidence="8">
    <location>
        <begin position="1431"/>
        <end position="1450"/>
    </location>
</feature>
<keyword evidence="9" id="KW-0812">Transmembrane</keyword>
<dbReference type="SUPFAM" id="SSF47384">
    <property type="entry name" value="Homodimeric domain of signal transducing histidine kinase"/>
    <property type="match status" value="1"/>
</dbReference>
<evidence type="ECO:0000256" key="4">
    <source>
        <dbReference type="ARBA" id="ARBA00023015"/>
    </source>
</evidence>
<dbReference type="SUPFAM" id="SSF101898">
    <property type="entry name" value="NHL repeat"/>
    <property type="match status" value="1"/>
</dbReference>
<feature type="transmembrane region" description="Helical" evidence="9">
    <location>
        <begin position="39"/>
        <end position="60"/>
    </location>
</feature>
<dbReference type="InterPro" id="IPR018060">
    <property type="entry name" value="HTH_AraC"/>
</dbReference>
<sequence>MIINDLDGYYIVFDTKNWNTELDTLIVLYSATKVHIIRFIYLVILSEEANYHTILHYSILTVFCMRRKKRYLLPGDVKAKIHLFLPTILYILTIHLYFLTFAHFLFFTLHFLFLFVLQSKDFIVFLQKNQTTYQMKRNKKTFYTLLYIVGFICFWLMPLQASGSIKLDGKRLSAKDGLSCNTVNDIIQDRDGFIWFGTPNGVSRYDGYQFINFTNLSKNSGQKPHHSISQLINDEKHGLIWGYNPSNILCCFDLETAHFSNFFDKENAALLKNRFKSQNGMWLFSGDFGARYLTYSNGKFHATDYTTKNGKLIGDRQLQIQEDFKHNIWIASDKGLNRITPDGKSHLMLKNQHIITLTTDGNHIAVLTDKGDAFLYDNSGKPVRKSHLPSMVGYVGKSRASFFCQGEWYIFTQEETFAMNLKTGIFHKPAIQIPNAMSKTFLKSYEFLYDKKGNAYLFSKNGKLYKKFHLLDDKAYINSRDKNFVAAEDANGNVYIVSYGNGLFIYNRKEDELQHFSTADKNSLFHSNFLLSVFIDRSGCIWICTGEGVYCCRELKDLNTEHVKIEPNTTREWSNYVRHISNIGNDKLAVSTRANRTYIYDTRTQQRTLERQTDACVYDYAIDPQGKKWISTKGDGIYIDNVRYSKYKKEHYAPGAAFYKTIFDKQGRAWIATWGEGLLITPQTMGQQPRKFEQFLNADGKEAQIHDLLLDRKGRLWVCSNNGILMVNTAEKKITAQKFLRFSDENGKLPVSEINCGIEAHDGKLWFAATGGVLKCSYDEKTRELEYELFDTSKGLTDNNTRSLEEDNYGNIWIGTEEGISRLNAKTNDIRSFQTGRTIFSNNFTENCATKLNDGRLVFGVSDGMIFIQPSRTISMPPAKMKAVITDLAINGISIYEAENEQFLTKALNYTREISLPHDKNSLNIHFSNFDYPHIQNAMYQYYLEGIDKTWRPMTSINHAEFSDLNPGSYTLHIRTRIGSNQWSEETLLHITIYQPWYNTVWAWCIYLLIISGAGVLYYRSWLRNFELNQQIALEKQMSDFRINFFTHISHEFRTPLAIIQSAVEKMMTKGEGYVSKNTIYTLSRGTKRLQRLINQLMEFRKINTGNMKLNVEKGEIIGFVRTIYNDFYTVAKQKNITMSFTPWTSNHEILFDQEKVETIVYNLLSNAVKYTPDRGIISVRLYLENDIVFFSVEDNGPGIKPEREADLFKPFMHGYASKGGMGIGLYTAHKMAEIHKGSLTYQRSRNLGGSRFCLALPDDAGKYQPEDIIEKKALDDYSIDKDEIDMIVKEMTPKAINNVTVMVIEDDPDMLEQIKSELSVYFHVETFMNGKTGYENIRKIKPALLISDIQLPEMSGYEIVSNMKADLETQNIPVIMLTAFDDTSHILKAYKNFVDDYMVKPCNFKLFIARALQFVAMDLKAKQQAEEKAKLQEETLQENAPQENTEQTSGGEAILIKPVKELKKNEPTLLMSTLDKKFKDKLEAIVAQHISDNNFNVDRLAELLCLGRTTVYNRTKSIMGVSPNIYIQNERLRIAAKLLLEGEYTVSEISEKVGFSDSTYFYKCFKNKYGIAPSKYGK</sequence>
<evidence type="ECO:0000256" key="6">
    <source>
        <dbReference type="ARBA" id="ARBA00023163"/>
    </source>
</evidence>
<keyword evidence="6" id="KW-0804">Transcription</keyword>
<dbReference type="SUPFAM" id="SSF46689">
    <property type="entry name" value="Homeodomain-like"/>
    <property type="match status" value="1"/>
</dbReference>
<keyword evidence="3 7" id="KW-0597">Phosphoprotein</keyword>
<feature type="compositionally biased region" description="Polar residues" evidence="8">
    <location>
        <begin position="1440"/>
        <end position="1450"/>
    </location>
</feature>
<name>A0AA90VMV2_9BACT</name>
<dbReference type="InterPro" id="IPR004358">
    <property type="entry name" value="Sig_transdc_His_kin-like_C"/>
</dbReference>
<keyword evidence="9" id="KW-0472">Membrane</keyword>
<keyword evidence="5" id="KW-0238">DNA-binding</keyword>
<dbReference type="Gene3D" id="1.10.10.60">
    <property type="entry name" value="Homeodomain-like"/>
    <property type="match status" value="1"/>
</dbReference>
<dbReference type="InterPro" id="IPR003661">
    <property type="entry name" value="HisK_dim/P_dom"/>
</dbReference>
<protein>
    <recommendedName>
        <fullName evidence="2">histidine kinase</fullName>
        <ecNumber evidence="2">2.7.13.3</ecNumber>
    </recommendedName>
</protein>
<feature type="domain" description="Histidine kinase" evidence="11">
    <location>
        <begin position="1048"/>
        <end position="1261"/>
    </location>
</feature>
<dbReference type="GO" id="GO:0000155">
    <property type="term" value="F:phosphorelay sensor kinase activity"/>
    <property type="evidence" value="ECO:0007669"/>
    <property type="project" value="InterPro"/>
</dbReference>
<dbReference type="SUPFAM" id="SSF50998">
    <property type="entry name" value="Quinoprotein alcohol dehydrogenase-like"/>
    <property type="match status" value="1"/>
</dbReference>
<dbReference type="PROSITE" id="PS01124">
    <property type="entry name" value="HTH_ARAC_FAMILY_2"/>
    <property type="match status" value="1"/>
</dbReference>
<dbReference type="InterPro" id="IPR011123">
    <property type="entry name" value="Y_Y_Y"/>
</dbReference>
<proteinExistence type="predicted"/>
<dbReference type="GO" id="GO:0043565">
    <property type="term" value="F:sequence-specific DNA binding"/>
    <property type="evidence" value="ECO:0007669"/>
    <property type="project" value="InterPro"/>
</dbReference>
<evidence type="ECO:0000259" key="12">
    <source>
        <dbReference type="PROSITE" id="PS50110"/>
    </source>
</evidence>
<feature type="transmembrane region" description="Helical" evidence="9">
    <location>
        <begin position="104"/>
        <end position="126"/>
    </location>
</feature>
<dbReference type="InterPro" id="IPR013783">
    <property type="entry name" value="Ig-like_fold"/>
</dbReference>
<dbReference type="Gene3D" id="1.10.287.130">
    <property type="match status" value="1"/>
</dbReference>
<dbReference type="Gene3D" id="3.40.50.2300">
    <property type="match status" value="1"/>
</dbReference>
<keyword evidence="9" id="KW-1133">Transmembrane helix</keyword>
<dbReference type="Pfam" id="PF12833">
    <property type="entry name" value="HTH_18"/>
    <property type="match status" value="1"/>
</dbReference>
<gene>
    <name evidence="13" type="ORF">F7D31_11320</name>
</gene>
<evidence type="ECO:0000259" key="11">
    <source>
        <dbReference type="PROSITE" id="PS50109"/>
    </source>
</evidence>
<evidence type="ECO:0000256" key="2">
    <source>
        <dbReference type="ARBA" id="ARBA00012438"/>
    </source>
</evidence>
<dbReference type="InterPro" id="IPR003594">
    <property type="entry name" value="HATPase_dom"/>
</dbReference>
<keyword evidence="4" id="KW-0805">Transcription regulation</keyword>
<dbReference type="EMBL" id="VZAP01000139">
    <property type="protein sequence ID" value="MQO93235.1"/>
    <property type="molecule type" value="Genomic_DNA"/>
</dbReference>
<dbReference type="InterPro" id="IPR018062">
    <property type="entry name" value="HTH_AraC-typ_CS"/>
</dbReference>
<dbReference type="Pfam" id="PF02518">
    <property type="entry name" value="HATPase_c"/>
    <property type="match status" value="1"/>
</dbReference>
<feature type="transmembrane region" description="Helical" evidence="9">
    <location>
        <begin position="81"/>
        <end position="98"/>
    </location>
</feature>
<dbReference type="Pfam" id="PF07494">
    <property type="entry name" value="Reg_prop"/>
    <property type="match status" value="2"/>
</dbReference>
<dbReference type="SMART" id="SM00448">
    <property type="entry name" value="REC"/>
    <property type="match status" value="1"/>
</dbReference>
<dbReference type="CDD" id="cd17574">
    <property type="entry name" value="REC_OmpR"/>
    <property type="match status" value="1"/>
</dbReference>
<dbReference type="PANTHER" id="PTHR43547:SF2">
    <property type="entry name" value="HYBRID SIGNAL TRANSDUCTION HISTIDINE KINASE C"/>
    <property type="match status" value="1"/>
</dbReference>
<organism evidence="13 14">
    <name type="scientific">Segatella copri</name>
    <dbReference type="NCBI Taxonomy" id="165179"/>
    <lineage>
        <taxon>Bacteria</taxon>
        <taxon>Pseudomonadati</taxon>
        <taxon>Bacteroidota</taxon>
        <taxon>Bacteroidia</taxon>
        <taxon>Bacteroidales</taxon>
        <taxon>Prevotellaceae</taxon>
        <taxon>Segatella</taxon>
    </lineage>
</organism>
<dbReference type="PROSITE" id="PS00041">
    <property type="entry name" value="HTH_ARAC_FAMILY_1"/>
    <property type="match status" value="1"/>
</dbReference>
<evidence type="ECO:0000256" key="3">
    <source>
        <dbReference type="ARBA" id="ARBA00022553"/>
    </source>
</evidence>
<evidence type="ECO:0000259" key="10">
    <source>
        <dbReference type="PROSITE" id="PS01124"/>
    </source>
</evidence>
<feature type="modified residue" description="4-aspartylphosphate" evidence="7">
    <location>
        <position position="1349"/>
    </location>
</feature>
<dbReference type="InterPro" id="IPR036890">
    <property type="entry name" value="HATPase_C_sf"/>
</dbReference>
<feature type="domain" description="HTH araC/xylS-type" evidence="10">
    <location>
        <begin position="1481"/>
        <end position="1579"/>
    </location>
</feature>
<dbReference type="Proteomes" id="UP000421283">
    <property type="component" value="Unassembled WGS sequence"/>
</dbReference>
<dbReference type="InterPro" id="IPR011047">
    <property type="entry name" value="Quinoprotein_ADH-like_sf"/>
</dbReference>
<dbReference type="Gene3D" id="3.30.565.10">
    <property type="entry name" value="Histidine kinase-like ATPase, C-terminal domain"/>
    <property type="match status" value="1"/>
</dbReference>
<evidence type="ECO:0000256" key="5">
    <source>
        <dbReference type="ARBA" id="ARBA00023125"/>
    </source>
</evidence>
<dbReference type="CDD" id="cd00082">
    <property type="entry name" value="HisKA"/>
    <property type="match status" value="1"/>
</dbReference>
<dbReference type="EC" id="2.7.13.3" evidence="2"/>
<dbReference type="SMART" id="SM00388">
    <property type="entry name" value="HisKA"/>
    <property type="match status" value="1"/>
</dbReference>
<dbReference type="Gene3D" id="2.60.40.10">
    <property type="entry name" value="Immunoglobulins"/>
    <property type="match status" value="1"/>
</dbReference>
<dbReference type="InterPro" id="IPR036097">
    <property type="entry name" value="HisK_dim/P_sf"/>
</dbReference>
<dbReference type="SMART" id="SM00342">
    <property type="entry name" value="HTH_ARAC"/>
    <property type="match status" value="1"/>
</dbReference>
<dbReference type="PROSITE" id="PS50110">
    <property type="entry name" value="RESPONSE_REGULATORY"/>
    <property type="match status" value="1"/>
</dbReference>
<evidence type="ECO:0000313" key="14">
    <source>
        <dbReference type="Proteomes" id="UP000421283"/>
    </source>
</evidence>
<dbReference type="InterPro" id="IPR001789">
    <property type="entry name" value="Sig_transdc_resp-reg_receiver"/>
</dbReference>
<evidence type="ECO:0000256" key="9">
    <source>
        <dbReference type="SAM" id="Phobius"/>
    </source>
</evidence>
<dbReference type="InterPro" id="IPR009057">
    <property type="entry name" value="Homeodomain-like_sf"/>
</dbReference>
<feature type="domain" description="Response regulatory" evidence="12">
    <location>
        <begin position="1301"/>
        <end position="1416"/>
    </location>
</feature>
<dbReference type="Gene3D" id="2.130.10.10">
    <property type="entry name" value="YVTN repeat-like/Quinoprotein amine dehydrogenase"/>
    <property type="match status" value="3"/>
</dbReference>
<dbReference type="Pfam" id="PF00512">
    <property type="entry name" value="HisKA"/>
    <property type="match status" value="1"/>
</dbReference>
<feature type="transmembrane region" description="Helical" evidence="9">
    <location>
        <begin position="142"/>
        <end position="161"/>
    </location>
</feature>
<dbReference type="PRINTS" id="PR00344">
    <property type="entry name" value="BCTRLSENSOR"/>
</dbReference>
<dbReference type="PROSITE" id="PS50109">
    <property type="entry name" value="HIS_KIN"/>
    <property type="match status" value="1"/>
</dbReference>
<comment type="caution">
    <text evidence="13">The sequence shown here is derived from an EMBL/GenBank/DDBJ whole genome shotgun (WGS) entry which is preliminary data.</text>
</comment>
<dbReference type="Pfam" id="PF00072">
    <property type="entry name" value="Response_reg"/>
    <property type="match status" value="1"/>
</dbReference>
<dbReference type="GO" id="GO:0003700">
    <property type="term" value="F:DNA-binding transcription factor activity"/>
    <property type="evidence" value="ECO:0007669"/>
    <property type="project" value="InterPro"/>
</dbReference>
<dbReference type="Pfam" id="PF07495">
    <property type="entry name" value="Y_Y_Y"/>
    <property type="match status" value="1"/>
</dbReference>
<dbReference type="SUPFAM" id="SSF52172">
    <property type="entry name" value="CheY-like"/>
    <property type="match status" value="1"/>
</dbReference>
<comment type="catalytic activity">
    <reaction evidence="1">
        <text>ATP + protein L-histidine = ADP + protein N-phospho-L-histidine.</text>
        <dbReference type="EC" id="2.7.13.3"/>
    </reaction>
</comment>
<dbReference type="InterPro" id="IPR005467">
    <property type="entry name" value="His_kinase_dom"/>
</dbReference>
<dbReference type="InterPro" id="IPR011110">
    <property type="entry name" value="Reg_prop"/>
</dbReference>
<dbReference type="SMART" id="SM00387">
    <property type="entry name" value="HATPase_c"/>
    <property type="match status" value="1"/>
</dbReference>
<evidence type="ECO:0000256" key="8">
    <source>
        <dbReference type="SAM" id="MobiDB-lite"/>
    </source>
</evidence>
<accession>A0AA90VMV2</accession>
<dbReference type="SUPFAM" id="SSF55874">
    <property type="entry name" value="ATPase domain of HSP90 chaperone/DNA topoisomerase II/histidine kinase"/>
    <property type="match status" value="1"/>
</dbReference>
<dbReference type="InterPro" id="IPR015943">
    <property type="entry name" value="WD40/YVTN_repeat-like_dom_sf"/>
</dbReference>
<dbReference type="InterPro" id="IPR011006">
    <property type="entry name" value="CheY-like_superfamily"/>
</dbReference>
<reference evidence="14" key="1">
    <citation type="submission" date="2019-09" db="EMBL/GenBank/DDBJ databases">
        <title>Distinct polysaccharide growth profiles of human intestinal Prevotella copri isolates.</title>
        <authorList>
            <person name="Fehlner-Peach H."/>
            <person name="Magnabosco C."/>
            <person name="Raghavan V."/>
            <person name="Scher J.U."/>
            <person name="Tett A."/>
            <person name="Cox L.M."/>
            <person name="Gottsegen C."/>
            <person name="Watters A."/>
            <person name="Wiltshire- Gordon J.D."/>
            <person name="Segata N."/>
            <person name="Bonneau R."/>
            <person name="Littman D.R."/>
        </authorList>
    </citation>
    <scope>NUCLEOTIDE SEQUENCE [LARGE SCALE GENOMIC DNA]</scope>
    <source>
        <strain evidence="14">iAU3127</strain>
    </source>
</reference>
<evidence type="ECO:0000256" key="7">
    <source>
        <dbReference type="PROSITE-ProRule" id="PRU00169"/>
    </source>
</evidence>
<dbReference type="PANTHER" id="PTHR43547">
    <property type="entry name" value="TWO-COMPONENT HISTIDINE KINASE"/>
    <property type="match status" value="1"/>
</dbReference>